<accession>A0A1J4J6H3</accession>
<organism evidence="2 3">
    <name type="scientific">Tritrichomonas foetus</name>
    <dbReference type="NCBI Taxonomy" id="1144522"/>
    <lineage>
        <taxon>Eukaryota</taxon>
        <taxon>Metamonada</taxon>
        <taxon>Parabasalia</taxon>
        <taxon>Tritrichomonadida</taxon>
        <taxon>Tritrichomonadidae</taxon>
        <taxon>Tritrichomonas</taxon>
    </lineage>
</organism>
<dbReference type="GO" id="GO:0016757">
    <property type="term" value="F:glycosyltransferase activity"/>
    <property type="evidence" value="ECO:0007669"/>
    <property type="project" value="InterPro"/>
</dbReference>
<dbReference type="Pfam" id="PF04577">
    <property type="entry name" value="Glyco_transf_61"/>
    <property type="match status" value="1"/>
</dbReference>
<gene>
    <name evidence="2" type="ORF">TRFO_39015</name>
</gene>
<keyword evidence="3" id="KW-1185">Reference proteome</keyword>
<reference evidence="2" key="1">
    <citation type="submission" date="2016-10" db="EMBL/GenBank/DDBJ databases">
        <authorList>
            <person name="Benchimol M."/>
            <person name="Almeida L.G."/>
            <person name="Vasconcelos A.T."/>
            <person name="Perreira-Neves A."/>
            <person name="Rosa I.A."/>
            <person name="Tasca T."/>
            <person name="Bogo M.R."/>
            <person name="de Souza W."/>
        </authorList>
    </citation>
    <scope>NUCLEOTIDE SEQUENCE [LARGE SCALE GENOMIC DNA]</scope>
    <source>
        <strain evidence="2">K</strain>
    </source>
</reference>
<dbReference type="EMBL" id="MLAK01001288">
    <property type="protein sequence ID" value="OHS94800.1"/>
    <property type="molecule type" value="Genomic_DNA"/>
</dbReference>
<sequence length="424" mass="49940">MFLTFLIFLAIVVTSFFTYCFIPFKAVQITQNETLFLESPKLYVKDYPHFTYRRILLSNVKVPRIDYKTPQVFGDEKYIDACMFPRFNFEEHAKRSRVYMLHFKDTFCLSNGVFIKEGNFYAISHNCKKMVHQLYLNFEKPKSYQINFKRYHSIISLTHVNFDTFGHWLSEMYPIFLMIPEPIRTASYVLCYNVRKFHIEGYEIAGIPKERLINGELLKELSNTSNNHPKRFCNTLSKNSSPSSRSSDDAFTVYSDNVYTFQLQTCLHMSAISIAFAKQETVRLLQLPEFPLPHRYIIFDRKDSRKIIEINQIFELVKSRNPDIPFEIRSENSGDLRTQIRFWHFVKFIFGSHSSAIFGCFFMRPGSTVAIVEFILCFHSLEYLAIASGHCFIHFREPTMKLLVPFHANVTFYVQFIEKALSLK</sequence>
<evidence type="ECO:0000313" key="2">
    <source>
        <dbReference type="EMBL" id="OHS94800.1"/>
    </source>
</evidence>
<dbReference type="RefSeq" id="XP_068347937.1">
    <property type="nucleotide sequence ID" value="XM_068512387.1"/>
</dbReference>
<dbReference type="InterPro" id="IPR049625">
    <property type="entry name" value="Glyco_transf_61_cat"/>
</dbReference>
<feature type="domain" description="Glycosyltransferase 61 catalytic" evidence="1">
    <location>
        <begin position="165"/>
        <end position="369"/>
    </location>
</feature>
<name>A0A1J4J6H3_9EUKA</name>
<dbReference type="AlphaFoldDB" id="A0A1J4J6H3"/>
<evidence type="ECO:0000259" key="1">
    <source>
        <dbReference type="Pfam" id="PF04577"/>
    </source>
</evidence>
<protein>
    <recommendedName>
        <fullName evidence="1">Glycosyltransferase 61 catalytic domain-containing protein</fullName>
    </recommendedName>
</protein>
<dbReference type="VEuPathDB" id="TrichDB:TRFO_39015"/>
<dbReference type="Proteomes" id="UP000179807">
    <property type="component" value="Unassembled WGS sequence"/>
</dbReference>
<dbReference type="GeneID" id="94847091"/>
<evidence type="ECO:0000313" key="3">
    <source>
        <dbReference type="Proteomes" id="UP000179807"/>
    </source>
</evidence>
<comment type="caution">
    <text evidence="2">The sequence shown here is derived from an EMBL/GenBank/DDBJ whole genome shotgun (WGS) entry which is preliminary data.</text>
</comment>
<proteinExistence type="predicted"/>